<evidence type="ECO:0000256" key="3">
    <source>
        <dbReference type="ARBA" id="ARBA00022982"/>
    </source>
</evidence>
<accession>A0ABD6DHK4</accession>
<gene>
    <name evidence="7" type="ORF">ACFSBL_08805</name>
</gene>
<dbReference type="GO" id="GO:0046872">
    <property type="term" value="F:metal ion binding"/>
    <property type="evidence" value="ECO:0007669"/>
    <property type="project" value="UniProtKB-KW"/>
</dbReference>
<dbReference type="Pfam" id="PF00127">
    <property type="entry name" value="Copper-bind"/>
    <property type="match status" value="1"/>
</dbReference>
<feature type="region of interest" description="Disordered" evidence="5">
    <location>
        <begin position="1"/>
        <end position="32"/>
    </location>
</feature>
<evidence type="ECO:0000259" key="6">
    <source>
        <dbReference type="Pfam" id="PF00127"/>
    </source>
</evidence>
<protein>
    <submittedName>
        <fullName evidence="7">Plastocyanin/azurin family copper-binding protein</fullName>
    </submittedName>
</protein>
<proteinExistence type="predicted"/>
<reference evidence="7 8" key="1">
    <citation type="journal article" date="2019" name="Int. J. Syst. Evol. Microbiol.">
        <title>The Global Catalogue of Microorganisms (GCM) 10K type strain sequencing project: providing services to taxonomists for standard genome sequencing and annotation.</title>
        <authorList>
            <consortium name="The Broad Institute Genomics Platform"/>
            <consortium name="The Broad Institute Genome Sequencing Center for Infectious Disease"/>
            <person name="Wu L."/>
            <person name="Ma J."/>
        </authorList>
    </citation>
    <scope>NUCLEOTIDE SEQUENCE [LARGE SCALE GENOMIC DNA]</scope>
    <source>
        <strain evidence="7 8">CGMCC 1.10390</strain>
    </source>
</reference>
<keyword evidence="2" id="KW-0479">Metal-binding</keyword>
<keyword evidence="1" id="KW-0813">Transport</keyword>
<dbReference type="PROSITE" id="PS00196">
    <property type="entry name" value="COPPER_BLUE"/>
    <property type="match status" value="1"/>
</dbReference>
<sequence length="295" mass="31413">MPRKTHTSADGRGDVSTATDGPVEPPDTGTGVGRRALLWALGAGAALTSAGSAPVTAESDAGQPEIDPLYGYATPDASAVPSGLQPDHTVELHVEEGGPWEPGRPQDTVHGPLFHFEPVGLAVEPGEVVQFTFKTPDHSVTAYHPAHGYQQRVPQGVPPFSSPVVGAGGAWLYRFDEPGLYDVFCAPHHILGMAMRLVVGELAEEDVPSYEDTFQGDPGPPPLLAPFSKQFLEGELEHFSRPGENVNLEWVWLTPQEVLDTDALDPSNIQAEDGSVSFEAVLADIDRIEVAQDDG</sequence>
<feature type="domain" description="Blue (type 1) copper" evidence="6">
    <location>
        <begin position="114"/>
        <end position="199"/>
    </location>
</feature>
<feature type="region of interest" description="Disordered" evidence="5">
    <location>
        <begin position="50"/>
        <end position="84"/>
    </location>
</feature>
<dbReference type="Gene3D" id="2.60.40.420">
    <property type="entry name" value="Cupredoxins - blue copper proteins"/>
    <property type="match status" value="1"/>
</dbReference>
<keyword evidence="3" id="KW-0249">Electron transport</keyword>
<dbReference type="InterPro" id="IPR006311">
    <property type="entry name" value="TAT_signal"/>
</dbReference>
<dbReference type="Proteomes" id="UP001597034">
    <property type="component" value="Unassembled WGS sequence"/>
</dbReference>
<dbReference type="RefSeq" id="WP_256398703.1">
    <property type="nucleotide sequence ID" value="NZ_JANHJR010000001.1"/>
</dbReference>
<evidence type="ECO:0000313" key="7">
    <source>
        <dbReference type="EMBL" id="MFD1645780.1"/>
    </source>
</evidence>
<dbReference type="AlphaFoldDB" id="A0ABD6DHK4"/>
<comment type="caution">
    <text evidence="7">The sequence shown here is derived from an EMBL/GenBank/DDBJ whole genome shotgun (WGS) entry which is preliminary data.</text>
</comment>
<dbReference type="InterPro" id="IPR000923">
    <property type="entry name" value="BlueCu_1"/>
</dbReference>
<evidence type="ECO:0000256" key="5">
    <source>
        <dbReference type="SAM" id="MobiDB-lite"/>
    </source>
</evidence>
<organism evidence="7 8">
    <name type="scientific">Haloarchaeobius litoreus</name>
    <dbReference type="NCBI Taxonomy" id="755306"/>
    <lineage>
        <taxon>Archaea</taxon>
        <taxon>Methanobacteriati</taxon>
        <taxon>Methanobacteriota</taxon>
        <taxon>Stenosarchaea group</taxon>
        <taxon>Halobacteria</taxon>
        <taxon>Halobacteriales</taxon>
        <taxon>Halorubellaceae</taxon>
        <taxon>Haloarchaeobius</taxon>
    </lineage>
</organism>
<evidence type="ECO:0000256" key="1">
    <source>
        <dbReference type="ARBA" id="ARBA00022448"/>
    </source>
</evidence>
<keyword evidence="4" id="KW-0186">Copper</keyword>
<name>A0ABD6DHK4_9EURY</name>
<keyword evidence="8" id="KW-1185">Reference proteome</keyword>
<dbReference type="PROSITE" id="PS51318">
    <property type="entry name" value="TAT"/>
    <property type="match status" value="1"/>
</dbReference>
<dbReference type="InterPro" id="IPR028871">
    <property type="entry name" value="BlueCu_1_BS"/>
</dbReference>
<evidence type="ECO:0000256" key="2">
    <source>
        <dbReference type="ARBA" id="ARBA00022723"/>
    </source>
</evidence>
<evidence type="ECO:0000313" key="8">
    <source>
        <dbReference type="Proteomes" id="UP001597034"/>
    </source>
</evidence>
<dbReference type="EMBL" id="JBHUDO010000002">
    <property type="protein sequence ID" value="MFD1645780.1"/>
    <property type="molecule type" value="Genomic_DNA"/>
</dbReference>
<dbReference type="SUPFAM" id="SSF49503">
    <property type="entry name" value="Cupredoxins"/>
    <property type="match status" value="1"/>
</dbReference>
<dbReference type="InterPro" id="IPR008972">
    <property type="entry name" value="Cupredoxin"/>
</dbReference>
<evidence type="ECO:0000256" key="4">
    <source>
        <dbReference type="ARBA" id="ARBA00023008"/>
    </source>
</evidence>